<dbReference type="Proteomes" id="UP000503349">
    <property type="component" value="Chromosome 6"/>
</dbReference>
<dbReference type="EMBL" id="CM015717">
    <property type="protein sequence ID" value="KAF3690576.1"/>
    <property type="molecule type" value="Genomic_DNA"/>
</dbReference>
<reference evidence="2 3" key="1">
    <citation type="submission" date="2019-02" db="EMBL/GenBank/DDBJ databases">
        <title>Opniocepnalus argus genome.</title>
        <authorList>
            <person name="Zhou C."/>
            <person name="Xiao S."/>
        </authorList>
    </citation>
    <scope>NUCLEOTIDE SEQUENCE [LARGE SCALE GENOMIC DNA]</scope>
    <source>
        <strain evidence="2">OARG1902GOOAL</strain>
        <tissue evidence="2">Muscle</tissue>
    </source>
</reference>
<sequence>MFELAFIHLQCSLVFGCHCSECHRVLHTTCLRVVGSSELHLYFTCGANGELKDSSEEAAESDSNSLWVFHYVPANRECACCWNKLNRGVMVQEGGSPDTVSTISSSPCTLRAPRAHLSCWSSASCALAESKLHLCGITNDLPGRFDPVRPRSIVSTATHSVGVGHTVPTTPLRTLSAGNTAATVLEQRGARSEEVGCGLLLALIVRLFASQEKSFSNAVPWRRSVNPNSTVLSGDFAKTDCDQ</sequence>
<feature type="chain" id="PRO_5026074257" description="Phorbol-ester/DAG-type domain-containing protein" evidence="1">
    <location>
        <begin position="17"/>
        <end position="243"/>
    </location>
</feature>
<protein>
    <recommendedName>
        <fullName evidence="4">Phorbol-ester/DAG-type domain-containing protein</fullName>
    </recommendedName>
</protein>
<evidence type="ECO:0000256" key="1">
    <source>
        <dbReference type="SAM" id="SignalP"/>
    </source>
</evidence>
<name>A0A6G1PKP2_CHAAH</name>
<evidence type="ECO:0000313" key="2">
    <source>
        <dbReference type="EMBL" id="KAF3690576.1"/>
    </source>
</evidence>
<accession>A0A6G1PKP2</accession>
<keyword evidence="3" id="KW-1185">Reference proteome</keyword>
<gene>
    <name evidence="2" type="ORF">EXN66_Car006249</name>
</gene>
<evidence type="ECO:0000313" key="3">
    <source>
        <dbReference type="Proteomes" id="UP000503349"/>
    </source>
</evidence>
<reference evidence="3" key="2">
    <citation type="submission" date="2019-02" db="EMBL/GenBank/DDBJ databases">
        <title>Opniocepnalus argus Var Kimnra genome.</title>
        <authorList>
            <person name="Zhou C."/>
            <person name="Xiao S."/>
        </authorList>
    </citation>
    <scope>NUCLEOTIDE SEQUENCE [LARGE SCALE GENOMIC DNA]</scope>
</reference>
<proteinExistence type="predicted"/>
<keyword evidence="1" id="KW-0732">Signal</keyword>
<feature type="signal peptide" evidence="1">
    <location>
        <begin position="1"/>
        <end position="16"/>
    </location>
</feature>
<organism evidence="2 3">
    <name type="scientific">Channa argus</name>
    <name type="common">Northern snakehead</name>
    <name type="synonym">Ophicephalus argus</name>
    <dbReference type="NCBI Taxonomy" id="215402"/>
    <lineage>
        <taxon>Eukaryota</taxon>
        <taxon>Metazoa</taxon>
        <taxon>Chordata</taxon>
        <taxon>Craniata</taxon>
        <taxon>Vertebrata</taxon>
        <taxon>Euteleostomi</taxon>
        <taxon>Actinopterygii</taxon>
        <taxon>Neopterygii</taxon>
        <taxon>Teleostei</taxon>
        <taxon>Neoteleostei</taxon>
        <taxon>Acanthomorphata</taxon>
        <taxon>Anabantaria</taxon>
        <taxon>Anabantiformes</taxon>
        <taxon>Channoidei</taxon>
        <taxon>Channidae</taxon>
        <taxon>Channa</taxon>
    </lineage>
</organism>
<dbReference type="AlphaFoldDB" id="A0A6G1PKP2"/>
<evidence type="ECO:0008006" key="4">
    <source>
        <dbReference type="Google" id="ProtNLM"/>
    </source>
</evidence>